<accession>A0A8H7D8D7</accession>
<sequence length="162" mass="15929">MAGGILHLFALTAVVARLATASPTPALVTILAPFQGDPATGSASVAGVDAQGHTTYIFTDSDSTGPETATVVAGSDYFSFGAAISSADAKLDCGLQGTTGGVCTVFAAPSVSGVVTLSATDLGTVVLDVPTPTNKPNSAGRQGFSVPAALAMIGLPLAYQLL</sequence>
<keyword evidence="3" id="KW-1185">Reference proteome</keyword>
<feature type="signal peptide" evidence="1">
    <location>
        <begin position="1"/>
        <end position="21"/>
    </location>
</feature>
<comment type="caution">
    <text evidence="2">The sequence shown here is derived from an EMBL/GenBank/DDBJ whole genome shotgun (WGS) entry which is preliminary data.</text>
</comment>
<dbReference type="Proteomes" id="UP000620124">
    <property type="component" value="Unassembled WGS sequence"/>
</dbReference>
<dbReference type="AlphaFoldDB" id="A0A8H7D8D7"/>
<name>A0A8H7D8D7_9AGAR</name>
<evidence type="ECO:0000313" key="2">
    <source>
        <dbReference type="EMBL" id="KAF7363252.1"/>
    </source>
</evidence>
<feature type="chain" id="PRO_5034224215" evidence="1">
    <location>
        <begin position="22"/>
        <end position="162"/>
    </location>
</feature>
<dbReference type="OrthoDB" id="4991875at2759"/>
<evidence type="ECO:0000313" key="3">
    <source>
        <dbReference type="Proteomes" id="UP000620124"/>
    </source>
</evidence>
<evidence type="ECO:0000256" key="1">
    <source>
        <dbReference type="SAM" id="SignalP"/>
    </source>
</evidence>
<organism evidence="2 3">
    <name type="scientific">Mycena venus</name>
    <dbReference type="NCBI Taxonomy" id="2733690"/>
    <lineage>
        <taxon>Eukaryota</taxon>
        <taxon>Fungi</taxon>
        <taxon>Dikarya</taxon>
        <taxon>Basidiomycota</taxon>
        <taxon>Agaricomycotina</taxon>
        <taxon>Agaricomycetes</taxon>
        <taxon>Agaricomycetidae</taxon>
        <taxon>Agaricales</taxon>
        <taxon>Marasmiineae</taxon>
        <taxon>Mycenaceae</taxon>
        <taxon>Mycena</taxon>
    </lineage>
</organism>
<protein>
    <submittedName>
        <fullName evidence="2">Uncharacterized protein</fullName>
    </submittedName>
</protein>
<gene>
    <name evidence="2" type="ORF">MVEN_00678300</name>
</gene>
<proteinExistence type="predicted"/>
<keyword evidence="1" id="KW-0732">Signal</keyword>
<dbReference type="EMBL" id="JACAZI010000004">
    <property type="protein sequence ID" value="KAF7363252.1"/>
    <property type="molecule type" value="Genomic_DNA"/>
</dbReference>
<reference evidence="2" key="1">
    <citation type="submission" date="2020-05" db="EMBL/GenBank/DDBJ databases">
        <title>Mycena genomes resolve the evolution of fungal bioluminescence.</title>
        <authorList>
            <person name="Tsai I.J."/>
        </authorList>
    </citation>
    <scope>NUCLEOTIDE SEQUENCE</scope>
    <source>
        <strain evidence="2">CCC161011</strain>
    </source>
</reference>